<gene>
    <name evidence="2" type="ORF">AKJ29_02045</name>
</gene>
<keyword evidence="1" id="KW-0812">Transmembrane</keyword>
<protein>
    <recommendedName>
        <fullName evidence="4">Bacterial virulence protein VirB8 domain-containing protein</fullName>
    </recommendedName>
</protein>
<dbReference type="Pfam" id="PF11393">
    <property type="entry name" value="T4BSS_DotI_IcmL"/>
    <property type="match status" value="1"/>
</dbReference>
<evidence type="ECO:0000256" key="1">
    <source>
        <dbReference type="SAM" id="Phobius"/>
    </source>
</evidence>
<reference evidence="2 3" key="1">
    <citation type="submission" date="2015-09" db="EMBL/GenBank/DDBJ databases">
        <title>Draft genome sequence of Aliiroseovarius crassostreae CV919-312TSm, the causative agent of Roseovarius Oyster Disease (formerly Juvenile Oyster Disease).</title>
        <authorList>
            <person name="Kessner L."/>
            <person name="Spinard E."/>
            <person name="Nelson D."/>
        </authorList>
    </citation>
    <scope>NUCLEOTIDE SEQUENCE [LARGE SCALE GENOMIC DNA]</scope>
    <source>
        <strain evidence="2 3">CV919-312</strain>
    </source>
</reference>
<dbReference type="OrthoDB" id="6367129at2"/>
<dbReference type="STRING" id="154981.AKJ29_02045"/>
<organism evidence="2 3">
    <name type="scientific">Aliiroseovarius crassostreae</name>
    <dbReference type="NCBI Taxonomy" id="154981"/>
    <lineage>
        <taxon>Bacteria</taxon>
        <taxon>Pseudomonadati</taxon>
        <taxon>Pseudomonadota</taxon>
        <taxon>Alphaproteobacteria</taxon>
        <taxon>Rhodobacterales</taxon>
        <taxon>Paracoccaceae</taxon>
        <taxon>Aliiroseovarius</taxon>
    </lineage>
</organism>
<dbReference type="CDD" id="cd16385">
    <property type="entry name" value="IcmL"/>
    <property type="match status" value="1"/>
</dbReference>
<evidence type="ECO:0008006" key="4">
    <source>
        <dbReference type="Google" id="ProtNLM"/>
    </source>
</evidence>
<sequence>MKLQADIDVEMQVSDSLARNQKVVFGLSVFLLFVVIIANIQVASALLNRFPLRQYIYTQNAAAVCTFAPVEEPGIVTDAIVTNFAAGIALELNSLDFANWRKDINDIMDASFTKRGRLAYLEALDDSSILKTVLQERYAMASIIREDEMVVVTAKGVDGGRYVWRVTVPVTIGYATDKDYRPENRDLEIIVVRAPVTADNPYGLLIDAVFSAQTLANDSDRASLAVTAERDQP</sequence>
<evidence type="ECO:0000313" key="3">
    <source>
        <dbReference type="Proteomes" id="UP000050471"/>
    </source>
</evidence>
<dbReference type="EMBL" id="LKBA01000008">
    <property type="protein sequence ID" value="KPN62951.1"/>
    <property type="molecule type" value="Genomic_DNA"/>
</dbReference>
<keyword evidence="1" id="KW-0472">Membrane</keyword>
<accession>A0A0P7IWF5</accession>
<name>A0A0P7IWF5_9RHOB</name>
<dbReference type="RefSeq" id="WP_040175923.1">
    <property type="nucleotide sequence ID" value="NZ_FPBS01000030.1"/>
</dbReference>
<proteinExistence type="predicted"/>
<comment type="caution">
    <text evidence="2">The sequence shown here is derived from an EMBL/GenBank/DDBJ whole genome shotgun (WGS) entry which is preliminary data.</text>
</comment>
<feature type="transmembrane region" description="Helical" evidence="1">
    <location>
        <begin position="23"/>
        <end position="47"/>
    </location>
</feature>
<dbReference type="InterPro" id="IPR021055">
    <property type="entry name" value="T4BSS_IcmL/DotI"/>
</dbReference>
<keyword evidence="3" id="KW-1185">Reference proteome</keyword>
<evidence type="ECO:0000313" key="2">
    <source>
        <dbReference type="EMBL" id="KPN62951.1"/>
    </source>
</evidence>
<keyword evidence="1" id="KW-1133">Transmembrane helix</keyword>
<dbReference type="AlphaFoldDB" id="A0A0P7IWF5"/>
<dbReference type="Proteomes" id="UP000050471">
    <property type="component" value="Unassembled WGS sequence"/>
</dbReference>